<dbReference type="InterPro" id="IPR004045">
    <property type="entry name" value="Glutathione_S-Trfase_N"/>
</dbReference>
<evidence type="ECO:0000259" key="3">
    <source>
        <dbReference type="PROSITE" id="PS50405"/>
    </source>
</evidence>
<accession>A0A3E0TRZ2</accession>
<sequence length="217" mass="24442">MELYSYFRSSAAYRLRIALNVKGMSYQQVSVNLLKGEHKLADYLAINPQGLVPSLKTDDDEMLSQSPAILEWIEETFPDTPLLPSSALERATVRSWCNQIACDIHPICNLRVLNYVADELGGGNEGKLAWLHHWITTGFSALEQQLVDDHNQNKRQGNFCFGTQLTLADIYLIPQVFNALRFNVDMAAFPRIMAIYQYCNTLPAFIDAQPANQPDAS</sequence>
<dbReference type="InterPro" id="IPR034330">
    <property type="entry name" value="GST_Zeta_C"/>
</dbReference>
<dbReference type="CDD" id="cd03191">
    <property type="entry name" value="GST_C_Zeta"/>
    <property type="match status" value="1"/>
</dbReference>
<dbReference type="OrthoDB" id="509852at2"/>
<dbReference type="Gene3D" id="3.40.30.10">
    <property type="entry name" value="Glutaredoxin"/>
    <property type="match status" value="1"/>
</dbReference>
<name>A0A3E0TRZ2_9GAMM</name>
<dbReference type="InterPro" id="IPR005955">
    <property type="entry name" value="GST_Zeta"/>
</dbReference>
<evidence type="ECO:0000256" key="1">
    <source>
        <dbReference type="ARBA" id="ARBA00010007"/>
    </source>
</evidence>
<evidence type="ECO:0000313" key="4">
    <source>
        <dbReference type="EMBL" id="REL27254.1"/>
    </source>
</evidence>
<dbReference type="GO" id="GO:0005737">
    <property type="term" value="C:cytoplasm"/>
    <property type="evidence" value="ECO:0007669"/>
    <property type="project" value="InterPro"/>
</dbReference>
<dbReference type="PROSITE" id="PS50404">
    <property type="entry name" value="GST_NTER"/>
    <property type="match status" value="1"/>
</dbReference>
<dbReference type="Gene3D" id="1.20.1050.10">
    <property type="match status" value="1"/>
</dbReference>
<dbReference type="SUPFAM" id="SSF52833">
    <property type="entry name" value="Thioredoxin-like"/>
    <property type="match status" value="1"/>
</dbReference>
<comment type="similarity">
    <text evidence="1">Belongs to the GST superfamily. Zeta family.</text>
</comment>
<evidence type="ECO:0000313" key="5">
    <source>
        <dbReference type="Proteomes" id="UP000256478"/>
    </source>
</evidence>
<dbReference type="NCBIfam" id="TIGR01262">
    <property type="entry name" value="maiA"/>
    <property type="match status" value="1"/>
</dbReference>
<feature type="domain" description="GST C-terminal" evidence="3">
    <location>
        <begin position="86"/>
        <end position="217"/>
    </location>
</feature>
<dbReference type="SFLD" id="SFLDG00358">
    <property type="entry name" value="Main_(cytGST)"/>
    <property type="match status" value="1"/>
</dbReference>
<dbReference type="GO" id="GO:0016034">
    <property type="term" value="F:maleylacetoacetate isomerase activity"/>
    <property type="evidence" value="ECO:0007669"/>
    <property type="project" value="UniProtKB-EC"/>
</dbReference>
<keyword evidence="4" id="KW-0413">Isomerase</keyword>
<dbReference type="EC" id="5.2.1.2" evidence="4"/>
<gene>
    <name evidence="4" type="primary">maiA</name>
    <name evidence="4" type="ORF">DXX93_12215</name>
</gene>
<organism evidence="4 5">
    <name type="scientific">Thalassotalea euphylliae</name>
    <dbReference type="NCBI Taxonomy" id="1655234"/>
    <lineage>
        <taxon>Bacteria</taxon>
        <taxon>Pseudomonadati</taxon>
        <taxon>Pseudomonadota</taxon>
        <taxon>Gammaproteobacteria</taxon>
        <taxon>Alteromonadales</taxon>
        <taxon>Colwelliaceae</taxon>
        <taxon>Thalassotalea</taxon>
    </lineage>
</organism>
<protein>
    <submittedName>
        <fullName evidence="4">Maleylacetoacetate isomerase</fullName>
        <ecNumber evidence="4">5.2.1.2</ecNumber>
    </submittedName>
</protein>
<dbReference type="PANTHER" id="PTHR42673">
    <property type="entry name" value="MALEYLACETOACETATE ISOMERASE"/>
    <property type="match status" value="1"/>
</dbReference>
<dbReference type="PROSITE" id="PS50405">
    <property type="entry name" value="GST_CTER"/>
    <property type="match status" value="1"/>
</dbReference>
<dbReference type="InterPro" id="IPR036249">
    <property type="entry name" value="Thioredoxin-like_sf"/>
</dbReference>
<dbReference type="InterPro" id="IPR036282">
    <property type="entry name" value="Glutathione-S-Trfase_C_sf"/>
</dbReference>
<comment type="caution">
    <text evidence="4">The sequence shown here is derived from an EMBL/GenBank/DDBJ whole genome shotgun (WGS) entry which is preliminary data.</text>
</comment>
<reference evidence="4 5" key="1">
    <citation type="submission" date="2018-08" db="EMBL/GenBank/DDBJ databases">
        <title>Thalassotalea euphylliae genome.</title>
        <authorList>
            <person name="Summers S."/>
            <person name="Rice S.A."/>
            <person name="Freckelton M.L."/>
            <person name="Nedved B.T."/>
            <person name="Hadfield M.G."/>
        </authorList>
    </citation>
    <scope>NUCLEOTIDE SEQUENCE [LARGE SCALE GENOMIC DNA]</scope>
    <source>
        <strain evidence="4 5">H1</strain>
    </source>
</reference>
<dbReference type="EMBL" id="QUOU01000001">
    <property type="protein sequence ID" value="REL27254.1"/>
    <property type="molecule type" value="Genomic_DNA"/>
</dbReference>
<dbReference type="SUPFAM" id="SSF47616">
    <property type="entry name" value="GST C-terminal domain-like"/>
    <property type="match status" value="1"/>
</dbReference>
<dbReference type="CDD" id="cd03042">
    <property type="entry name" value="GST_N_Zeta"/>
    <property type="match status" value="1"/>
</dbReference>
<dbReference type="InterPro" id="IPR034333">
    <property type="entry name" value="GST_Zeta_N"/>
</dbReference>
<dbReference type="GO" id="GO:0006559">
    <property type="term" value="P:L-phenylalanine catabolic process"/>
    <property type="evidence" value="ECO:0007669"/>
    <property type="project" value="TreeGrafter"/>
</dbReference>
<dbReference type="RefSeq" id="WP_116008338.1">
    <property type="nucleotide sequence ID" value="NZ_QUOU01000001.1"/>
</dbReference>
<dbReference type="InterPro" id="IPR040079">
    <property type="entry name" value="Glutathione_S-Trfase"/>
</dbReference>
<proteinExistence type="inferred from homology"/>
<dbReference type="Proteomes" id="UP000256478">
    <property type="component" value="Unassembled WGS sequence"/>
</dbReference>
<dbReference type="InterPro" id="IPR010987">
    <property type="entry name" value="Glutathione-S-Trfase_C-like"/>
</dbReference>
<dbReference type="Pfam" id="PF02798">
    <property type="entry name" value="GST_N"/>
    <property type="match status" value="1"/>
</dbReference>
<dbReference type="SFLD" id="SFLDS00019">
    <property type="entry name" value="Glutathione_Transferase_(cytos"/>
    <property type="match status" value="1"/>
</dbReference>
<dbReference type="PANTHER" id="PTHR42673:SF21">
    <property type="entry name" value="GLUTATHIONE S-TRANSFERASE YFCF"/>
    <property type="match status" value="1"/>
</dbReference>
<evidence type="ECO:0000259" key="2">
    <source>
        <dbReference type="PROSITE" id="PS50404"/>
    </source>
</evidence>
<feature type="domain" description="GST N-terminal" evidence="2">
    <location>
        <begin position="1"/>
        <end position="81"/>
    </location>
</feature>
<dbReference type="GO" id="GO:0004364">
    <property type="term" value="F:glutathione transferase activity"/>
    <property type="evidence" value="ECO:0007669"/>
    <property type="project" value="TreeGrafter"/>
</dbReference>
<dbReference type="AlphaFoldDB" id="A0A3E0TRZ2"/>
<dbReference type="GO" id="GO:0006749">
    <property type="term" value="P:glutathione metabolic process"/>
    <property type="evidence" value="ECO:0007669"/>
    <property type="project" value="TreeGrafter"/>
</dbReference>